<organism evidence="2 3">
    <name type="scientific">Clostridium acetobutylicum (strain ATCC 824 / DSM 792 / JCM 1419 / IAM 19013 / LMG 5710 / NBRC 13948 / NRRL B-527 / VKM B-1787 / 2291 / W)</name>
    <dbReference type="NCBI Taxonomy" id="272562"/>
    <lineage>
        <taxon>Bacteria</taxon>
        <taxon>Bacillati</taxon>
        <taxon>Bacillota</taxon>
        <taxon>Clostridia</taxon>
        <taxon>Eubacteriales</taxon>
        <taxon>Clostridiaceae</taxon>
        <taxon>Clostridium</taxon>
    </lineage>
</organism>
<reference evidence="2 3" key="1">
    <citation type="journal article" date="2001" name="J. Bacteriol.">
        <title>Genome sequence and comparative analysis of the solvent-producing bacterium Clostridium acetobutylicum.</title>
        <authorList>
            <person name="Nolling J."/>
            <person name="Breton G."/>
            <person name="Omelchenko M.V."/>
            <person name="Makarova K.S."/>
            <person name="Zeng Q."/>
            <person name="Gibson R."/>
            <person name="Lee H.M."/>
            <person name="Dubois J."/>
            <person name="Qiu D."/>
            <person name="Hitti J."/>
            <person name="Wolf Y.I."/>
            <person name="Tatusov R.L."/>
            <person name="Sabathe F."/>
            <person name="Doucette-Stamm L."/>
            <person name="Soucaille P."/>
            <person name="Daly M.J."/>
            <person name="Bennett G.N."/>
            <person name="Koonin E.V."/>
            <person name="Smith D.R."/>
        </authorList>
    </citation>
    <scope>NUCLEOTIDE SEQUENCE [LARGE SCALE GENOMIC DNA]</scope>
    <source>
        <strain evidence="3">ATCC 824 / DSM 792 / JCM 1419 / LMG 5710 / VKM B-1787</strain>
    </source>
</reference>
<dbReference type="Proteomes" id="UP000000814">
    <property type="component" value="Chromosome"/>
</dbReference>
<dbReference type="GO" id="GO:0004315">
    <property type="term" value="F:3-oxoacyl-[acyl-carrier-protein] synthase activity"/>
    <property type="evidence" value="ECO:0007669"/>
    <property type="project" value="InterPro"/>
</dbReference>
<dbReference type="PANTHER" id="PTHR34069:SF2">
    <property type="entry name" value="BETA-KETOACYL-[ACYL-CARRIER-PROTEIN] SYNTHASE III"/>
    <property type="match status" value="1"/>
</dbReference>
<dbReference type="OrthoDB" id="1704808at2"/>
<protein>
    <submittedName>
        <fullName evidence="2">Possible 3-oxoacyl-[acyl-carrier-protein] synthase III</fullName>
    </submittedName>
</protein>
<dbReference type="Gene3D" id="3.40.47.10">
    <property type="match status" value="2"/>
</dbReference>
<dbReference type="STRING" id="272562.CA_C2011"/>
<gene>
    <name evidence="2" type="primary">fabH</name>
    <name evidence="2" type="ordered locus">CA_C2011</name>
</gene>
<evidence type="ECO:0000313" key="3">
    <source>
        <dbReference type="Proteomes" id="UP000000814"/>
    </source>
</evidence>
<dbReference type="PANTHER" id="PTHR34069">
    <property type="entry name" value="3-OXOACYL-[ACYL-CARRIER-PROTEIN] SYNTHASE 3"/>
    <property type="match status" value="1"/>
</dbReference>
<proteinExistence type="predicted"/>
<dbReference type="HOGENOM" id="CLU_064081_1_0_9"/>
<evidence type="ECO:0000313" key="2">
    <source>
        <dbReference type="EMBL" id="AAK79970.1"/>
    </source>
</evidence>
<sequence length="378" mass="43010">MWGNAFMNNYVKLLGIGACLPGNPIKFEDINNYIGQIPNAPKKIKTWISRVQPIMKEMLGIDYCYYAFNGKTRKFDEDNLSLSVKASKLALQDAKIKPQDIDLLIYAGNYSYQMPPISTRIQEELGIDICSEYHIHSNCSSIYKAIKLADTFLKSGEYKNALVVSSMVSSAHFIPEYYNQQKVTKEDVFLRWYLCDGAGAVVLSSKDTVDNGFYLKNTYVESAGGKKESVMGNNFPSYFSNPLTAYENGEHHIRQVTLDKMRKYVVDENGKTIFYNALKRMLDKQKIDLSTLKYFMVNMPSKFVREYITNECVGLGISPDKFYSVSQKIGYAGPPAAIISLDRLLKNNDFKNNDLIFSFVLEVSKFMQGGFTIQYIKE</sequence>
<dbReference type="CDD" id="cd00827">
    <property type="entry name" value="init_cond_enzymes"/>
    <property type="match status" value="1"/>
</dbReference>
<dbReference type="InterPro" id="IPR013751">
    <property type="entry name" value="ACP_syn_III_N"/>
</dbReference>
<dbReference type="eggNOG" id="COG0332">
    <property type="taxonomic scope" value="Bacteria"/>
</dbReference>
<evidence type="ECO:0000259" key="1">
    <source>
        <dbReference type="Pfam" id="PF08545"/>
    </source>
</evidence>
<dbReference type="SUPFAM" id="SSF53901">
    <property type="entry name" value="Thiolase-like"/>
    <property type="match status" value="2"/>
</dbReference>
<dbReference type="AlphaFoldDB" id="Q97HK0"/>
<dbReference type="Pfam" id="PF08545">
    <property type="entry name" value="ACP_syn_III"/>
    <property type="match status" value="1"/>
</dbReference>
<dbReference type="GO" id="GO:0044550">
    <property type="term" value="P:secondary metabolite biosynthetic process"/>
    <property type="evidence" value="ECO:0007669"/>
    <property type="project" value="TreeGrafter"/>
</dbReference>
<dbReference type="GO" id="GO:0006633">
    <property type="term" value="P:fatty acid biosynthetic process"/>
    <property type="evidence" value="ECO:0007669"/>
    <property type="project" value="InterPro"/>
</dbReference>
<name>Q97HK0_CLOAB</name>
<dbReference type="KEGG" id="cac:CA_C2011"/>
<keyword evidence="3" id="KW-1185">Reference proteome</keyword>
<accession>Q97HK0</accession>
<dbReference type="PIR" id="G97147">
    <property type="entry name" value="G97147"/>
</dbReference>
<dbReference type="EMBL" id="AE001437">
    <property type="protein sequence ID" value="AAK79970.1"/>
    <property type="molecule type" value="Genomic_DNA"/>
</dbReference>
<dbReference type="PATRIC" id="fig|272562.8.peg.2218"/>
<feature type="domain" description="Beta-ketoacyl-[acyl-carrier-protein] synthase III N-terminal" evidence="1">
    <location>
        <begin position="135"/>
        <end position="210"/>
    </location>
</feature>
<dbReference type="InterPro" id="IPR016039">
    <property type="entry name" value="Thiolase-like"/>
</dbReference>